<reference evidence="1" key="1">
    <citation type="submission" date="2023-11" db="EMBL/GenBank/DDBJ databases">
        <title>Comparative genomics revealed phylogeny of phytopathogenic Pectobacterium aroidearum based on whole-genome sequencing and function of putative horizontal acquire islands in P. aroidearum PccS1.</title>
        <authorList>
            <person name="Fan J."/>
            <person name="Yang L."/>
        </authorList>
    </citation>
    <scope>NUCLEOTIDE SEQUENCE</scope>
    <source>
        <strain evidence="1">NJAU140</strain>
    </source>
</reference>
<sequence length="333" mass="34727">MNPFLIIGGYGVVGTEAANALRIYQPDLPLILAGRDSKKAEAAAAKLGNAVGVAVDTRRADLGLPSCLKPSGIALLTNDLSTNPVKFAVSQGIPYTSIATQLTHLAPKLAVQIGGCDQSACLLQDTSFAGTLVLAGLEVMGRFSHVDTIKVGAVMDDQDLGGPASQSDVDDFGDKAPGFLLDAGEWVQPNHEQGNRTFTLLDGTSYQGTSFPSFDLPELAAKSDAPFIRYDFAFGETPGRRTTGQPSVEIVYEITGTLSDGKAATLTAQLSHPRGQTVVTGIGVAVGIEALLGLASDGPVAPGLYLPSTLIDPAHMVRRLKEAGAELRVQIDL</sequence>
<dbReference type="EMBL" id="JAXHOZ010000079">
    <property type="protein sequence ID" value="MDY4379936.1"/>
    <property type="molecule type" value="Genomic_DNA"/>
</dbReference>
<organism evidence="1 2">
    <name type="scientific">Pectobacterium brasiliense</name>
    <dbReference type="NCBI Taxonomy" id="180957"/>
    <lineage>
        <taxon>Bacteria</taxon>
        <taxon>Pseudomonadati</taxon>
        <taxon>Pseudomonadota</taxon>
        <taxon>Gammaproteobacteria</taxon>
        <taxon>Enterobacterales</taxon>
        <taxon>Pectobacteriaceae</taxon>
        <taxon>Pectobacterium</taxon>
    </lineage>
</organism>
<dbReference type="AlphaFoldDB" id="A0AAW9HH44"/>
<proteinExistence type="predicted"/>
<gene>
    <name evidence="1" type="ORF">SOV92_19300</name>
</gene>
<evidence type="ECO:0000313" key="1">
    <source>
        <dbReference type="EMBL" id="MDY4379936.1"/>
    </source>
</evidence>
<name>A0AAW9HH44_9GAMM</name>
<dbReference type="RefSeq" id="WP_320715037.1">
    <property type="nucleotide sequence ID" value="NZ_JAXHOZ010000079.1"/>
</dbReference>
<dbReference type="Proteomes" id="UP001269968">
    <property type="component" value="Unassembled WGS sequence"/>
</dbReference>
<protein>
    <recommendedName>
        <fullName evidence="3">Saccharopine dehydrogenase</fullName>
    </recommendedName>
</protein>
<accession>A0AAW9HH44</accession>
<comment type="caution">
    <text evidence="1">The sequence shown here is derived from an EMBL/GenBank/DDBJ whole genome shotgun (WGS) entry which is preliminary data.</text>
</comment>
<evidence type="ECO:0008006" key="3">
    <source>
        <dbReference type="Google" id="ProtNLM"/>
    </source>
</evidence>
<dbReference type="Gene3D" id="3.40.50.720">
    <property type="entry name" value="NAD(P)-binding Rossmann-like Domain"/>
    <property type="match status" value="1"/>
</dbReference>
<evidence type="ECO:0000313" key="2">
    <source>
        <dbReference type="Proteomes" id="UP001269968"/>
    </source>
</evidence>